<gene>
    <name evidence="2" type="ORF">AACT_2940</name>
</gene>
<feature type="transmembrane region" description="Helical" evidence="1">
    <location>
        <begin position="46"/>
        <end position="66"/>
    </location>
</feature>
<sequence>MPAKHYSSIFREINSCKFLKIQSLTLFIITYVDWTLIPFVTKFEGTYLPVFMISFYMLIGALDGFIQPLFKNIRIHNIYLFAIFLDIFQIFSYLVFSFSVIAFTYVILTVFTIQGITFEIARIHTVDFMQDEKVQLKDYLMIRSLMISAAIVSGSISSMIFDYFSVNLNYLFVFLSIVGIIGIYFQIILYKKFKKKVNTSEVIVEIDKKELFEKFRV</sequence>
<evidence type="ECO:0000256" key="1">
    <source>
        <dbReference type="SAM" id="Phobius"/>
    </source>
</evidence>
<feature type="transmembrane region" description="Helical" evidence="1">
    <location>
        <begin position="170"/>
        <end position="190"/>
    </location>
</feature>
<name>A0A6M8EIP0_9BACT</name>
<dbReference type="AlphaFoldDB" id="A0A6M8EIP0"/>
<feature type="transmembrane region" description="Helical" evidence="1">
    <location>
        <begin position="142"/>
        <end position="164"/>
    </location>
</feature>
<protein>
    <submittedName>
        <fullName evidence="2">Putative membrane protein</fullName>
    </submittedName>
</protein>
<dbReference type="Proteomes" id="UP000503483">
    <property type="component" value="Chromosome"/>
</dbReference>
<accession>A0A6M8EIP0</accession>
<keyword evidence="3" id="KW-1185">Reference proteome</keyword>
<feature type="transmembrane region" description="Helical" evidence="1">
    <location>
        <begin position="78"/>
        <end position="96"/>
    </location>
</feature>
<proteinExistence type="predicted"/>
<dbReference type="RefSeq" id="WP_172128247.1">
    <property type="nucleotide sequence ID" value="NZ_CP042652.1"/>
</dbReference>
<evidence type="ECO:0000313" key="3">
    <source>
        <dbReference type="Proteomes" id="UP000503483"/>
    </source>
</evidence>
<keyword evidence="1" id="KW-0812">Transmembrane</keyword>
<feature type="transmembrane region" description="Helical" evidence="1">
    <location>
        <begin position="102"/>
        <end position="121"/>
    </location>
</feature>
<keyword evidence="1" id="KW-1133">Transmembrane helix</keyword>
<dbReference type="EMBL" id="CP042652">
    <property type="protein sequence ID" value="QKE29992.1"/>
    <property type="molecule type" value="Genomic_DNA"/>
</dbReference>
<reference evidence="2 3" key="1">
    <citation type="submission" date="2019-08" db="EMBL/GenBank/DDBJ databases">
        <title>Complete genome sequence of Arcobacter acticola.</title>
        <authorList>
            <person name="Miller W."/>
        </authorList>
    </citation>
    <scope>NUCLEOTIDE SEQUENCE [LARGE SCALE GENOMIC DNA]</scope>
    <source>
        <strain evidence="2 3">KCTC 52212</strain>
    </source>
</reference>
<feature type="transmembrane region" description="Helical" evidence="1">
    <location>
        <begin position="21"/>
        <end position="40"/>
    </location>
</feature>
<dbReference type="KEGG" id="paco:AACT_2940"/>
<organism evidence="2 3">
    <name type="scientific">Arcobacter acticola</name>
    <dbReference type="NCBI Taxonomy" id="1849015"/>
    <lineage>
        <taxon>Bacteria</taxon>
        <taxon>Pseudomonadati</taxon>
        <taxon>Campylobacterota</taxon>
        <taxon>Epsilonproteobacteria</taxon>
        <taxon>Campylobacterales</taxon>
        <taxon>Arcobacteraceae</taxon>
        <taxon>Arcobacter</taxon>
    </lineage>
</organism>
<evidence type="ECO:0000313" key="2">
    <source>
        <dbReference type="EMBL" id="QKE29992.1"/>
    </source>
</evidence>
<keyword evidence="1" id="KW-0472">Membrane</keyword>